<protein>
    <submittedName>
        <fullName evidence="2 3">Uncharacterized protein</fullName>
    </submittedName>
</protein>
<evidence type="ECO:0000256" key="1">
    <source>
        <dbReference type="SAM" id="MobiDB-lite"/>
    </source>
</evidence>
<feature type="region of interest" description="Disordered" evidence="1">
    <location>
        <begin position="27"/>
        <end position="51"/>
    </location>
</feature>
<name>B7QIT7_IXOSC</name>
<reference evidence="3" key="2">
    <citation type="submission" date="2020-05" db="UniProtKB">
        <authorList>
            <consortium name="EnsemblMetazoa"/>
        </authorList>
    </citation>
    <scope>IDENTIFICATION</scope>
    <source>
        <strain evidence="3">wikel</strain>
    </source>
</reference>
<evidence type="ECO:0000313" key="2">
    <source>
        <dbReference type="EMBL" id="EEC18759.1"/>
    </source>
</evidence>
<dbReference type="EnsemblMetazoa" id="ISCW014467-RA">
    <property type="protein sequence ID" value="ISCW014467-PA"/>
    <property type="gene ID" value="ISCW014467"/>
</dbReference>
<dbReference type="AlphaFoldDB" id="B7QIT7"/>
<dbReference type="HOGENOM" id="CLU_3108763_0_0_1"/>
<gene>
    <name evidence="2" type="ORF">IscW_ISCW014467</name>
</gene>
<keyword evidence="4" id="KW-1185">Reference proteome</keyword>
<accession>B7QIT7</accession>
<evidence type="ECO:0000313" key="3">
    <source>
        <dbReference type="EnsemblMetazoa" id="ISCW014467-PA"/>
    </source>
</evidence>
<feature type="compositionally biased region" description="Polar residues" evidence="1">
    <location>
        <begin position="34"/>
        <end position="51"/>
    </location>
</feature>
<dbReference type="VEuPathDB" id="VectorBase:ISCW014467"/>
<organism>
    <name type="scientific">Ixodes scapularis</name>
    <name type="common">Black-legged tick</name>
    <name type="synonym">Deer tick</name>
    <dbReference type="NCBI Taxonomy" id="6945"/>
    <lineage>
        <taxon>Eukaryota</taxon>
        <taxon>Metazoa</taxon>
        <taxon>Ecdysozoa</taxon>
        <taxon>Arthropoda</taxon>
        <taxon>Chelicerata</taxon>
        <taxon>Arachnida</taxon>
        <taxon>Acari</taxon>
        <taxon>Parasitiformes</taxon>
        <taxon>Ixodida</taxon>
        <taxon>Ixodoidea</taxon>
        <taxon>Ixodidae</taxon>
        <taxon>Ixodinae</taxon>
        <taxon>Ixodes</taxon>
    </lineage>
</organism>
<sequence length="51" mass="5868">MAEIEELQNKFNFLKAELDRVNAALKTQQEENNKSQSILTQARSLFSQSPQ</sequence>
<reference evidence="2 4" key="1">
    <citation type="submission" date="2008-03" db="EMBL/GenBank/DDBJ databases">
        <title>Annotation of Ixodes scapularis.</title>
        <authorList>
            <consortium name="Ixodes scapularis Genome Project Consortium"/>
            <person name="Caler E."/>
            <person name="Hannick L.I."/>
            <person name="Bidwell S."/>
            <person name="Joardar V."/>
            <person name="Thiagarajan M."/>
            <person name="Amedeo P."/>
            <person name="Galinsky K.J."/>
            <person name="Schobel S."/>
            <person name="Inman J."/>
            <person name="Hostetler J."/>
            <person name="Miller J."/>
            <person name="Hammond M."/>
            <person name="Megy K."/>
            <person name="Lawson D."/>
            <person name="Kodira C."/>
            <person name="Sutton G."/>
            <person name="Meyer J."/>
            <person name="Hill C.A."/>
            <person name="Birren B."/>
            <person name="Nene V."/>
            <person name="Collins F."/>
            <person name="Alarcon-Chaidez F."/>
            <person name="Wikel S."/>
            <person name="Strausberg R."/>
        </authorList>
    </citation>
    <scope>NUCLEOTIDE SEQUENCE [LARGE SCALE GENOMIC DNA]</scope>
    <source>
        <strain evidence="4">Wikel</strain>
        <strain evidence="2">Wikel colony</strain>
    </source>
</reference>
<dbReference type="EMBL" id="DS947877">
    <property type="protein sequence ID" value="EEC18759.1"/>
    <property type="molecule type" value="Genomic_DNA"/>
</dbReference>
<dbReference type="PaxDb" id="6945-B7QIT7"/>
<dbReference type="Proteomes" id="UP000001555">
    <property type="component" value="Unassembled WGS sequence"/>
</dbReference>
<evidence type="ECO:0000313" key="4">
    <source>
        <dbReference type="Proteomes" id="UP000001555"/>
    </source>
</evidence>
<dbReference type="VEuPathDB" id="VectorBase:ISCI014467"/>
<dbReference type="InParanoid" id="B7QIT7"/>
<proteinExistence type="predicted"/>
<dbReference type="EMBL" id="ABJB010900020">
    <property type="status" value="NOT_ANNOTATED_CDS"/>
    <property type="molecule type" value="Genomic_DNA"/>
</dbReference>